<dbReference type="Proteomes" id="UP000288012">
    <property type="component" value="Unassembled WGS sequence"/>
</dbReference>
<protein>
    <submittedName>
        <fullName evidence="2">Uncharacterized protein</fullName>
    </submittedName>
</protein>
<dbReference type="AlphaFoldDB" id="A0A3S0VNI0"/>
<evidence type="ECO:0000313" key="2">
    <source>
        <dbReference type="EMBL" id="RUQ88988.1"/>
    </source>
</evidence>
<comment type="caution">
    <text evidence="2">The sequence shown here is derived from an EMBL/GenBank/DDBJ whole genome shotgun (WGS) entry which is preliminary data.</text>
</comment>
<gene>
    <name evidence="2" type="ORF">EKM59_04110</name>
</gene>
<dbReference type="EMBL" id="RZGR01000009">
    <property type="protein sequence ID" value="RUQ88988.1"/>
    <property type="molecule type" value="Genomic_DNA"/>
</dbReference>
<feature type="transmembrane region" description="Helical" evidence="1">
    <location>
        <begin position="124"/>
        <end position="142"/>
    </location>
</feature>
<feature type="transmembrane region" description="Helical" evidence="1">
    <location>
        <begin position="66"/>
        <end position="84"/>
    </location>
</feature>
<keyword evidence="3" id="KW-1185">Reference proteome</keyword>
<name>A0A3S0VNI0_9GAMM</name>
<evidence type="ECO:0000313" key="3">
    <source>
        <dbReference type="Proteomes" id="UP000288012"/>
    </source>
</evidence>
<reference evidence="2 3" key="1">
    <citation type="submission" date="2018-12" db="EMBL/GenBank/DDBJ databases">
        <title>Legionella sp,whole genome shotgun sequence.</title>
        <authorList>
            <person name="Wu H."/>
        </authorList>
    </citation>
    <scope>NUCLEOTIDE SEQUENCE [LARGE SCALE GENOMIC DNA]</scope>
    <source>
        <strain evidence="3">km714</strain>
    </source>
</reference>
<dbReference type="RefSeq" id="WP_127032490.1">
    <property type="nucleotide sequence ID" value="NZ_RZGR01000009.1"/>
</dbReference>
<keyword evidence="1" id="KW-1133">Transmembrane helix</keyword>
<accession>A0A3S0VNI0</accession>
<keyword evidence="1" id="KW-0812">Transmembrane</keyword>
<keyword evidence="1" id="KW-0472">Membrane</keyword>
<feature type="transmembrane region" description="Helical" evidence="1">
    <location>
        <begin position="96"/>
        <end position="118"/>
    </location>
</feature>
<sequence length="268" mass="30064">MGFFSPLNSMIENSESSPHAATIKSSVRTKFNDTFNFWAGSIVETPHYSYNPTPSFFEQPVTRKNVGVFDYLTFGTALLGLRFFEYSYELASKHWLGSIPLAAAIIINAPLILARFIFGIAMTILSSPVVLTVHAIASVYAYKDFQNMLALQGQVIENTTNRQINPSITLDDFLKGINNPHIEDLTAHSFVNNQNRFCLKISQEGAPYTFYTEVSPSDAEQVARLESFLKFNIYANTDKLEYQPEMVEKFIPAATSIAPGRSQQFSPR</sequence>
<proteinExistence type="predicted"/>
<evidence type="ECO:0000256" key="1">
    <source>
        <dbReference type="SAM" id="Phobius"/>
    </source>
</evidence>
<dbReference type="OrthoDB" id="5642770at2"/>
<organism evidence="2 3">
    <name type="scientific">Legionella septentrionalis</name>
    <dbReference type="NCBI Taxonomy" id="2498109"/>
    <lineage>
        <taxon>Bacteria</taxon>
        <taxon>Pseudomonadati</taxon>
        <taxon>Pseudomonadota</taxon>
        <taxon>Gammaproteobacteria</taxon>
        <taxon>Legionellales</taxon>
        <taxon>Legionellaceae</taxon>
        <taxon>Legionella</taxon>
    </lineage>
</organism>